<dbReference type="GO" id="GO:0005829">
    <property type="term" value="C:cytosol"/>
    <property type="evidence" value="ECO:0007669"/>
    <property type="project" value="TreeGrafter"/>
</dbReference>
<evidence type="ECO:0000259" key="7">
    <source>
        <dbReference type="Pfam" id="PF02108"/>
    </source>
</evidence>
<evidence type="ECO:0000256" key="4">
    <source>
        <dbReference type="ARBA" id="ARBA00022927"/>
    </source>
</evidence>
<sequence length="220" mass="24404">MASPVVLIDGMLHIDPAAKVLKARDYAQYLEAKDIILAAREKAGQIIEASKLAYEQEKQRGYEDGVAESKIDQADQMFKVVSRTINYLAEVETTLAEILMSGVKKIIGEFDQEELAVNLVRNALQHVRNEKQVTIRIPPSQFKMVKAKLNDILSEYKGVGFIDLVADQRLSTGDCIMESEIGVVDASVDLQIAALQKRFEKTHTSAIKSISNDDSLLGHD</sequence>
<dbReference type="GO" id="GO:0030254">
    <property type="term" value="P:protein secretion by the type III secretion system"/>
    <property type="evidence" value="ECO:0007669"/>
    <property type="project" value="InterPro"/>
</dbReference>
<evidence type="ECO:0000313" key="8">
    <source>
        <dbReference type="EMBL" id="AMO57843.1"/>
    </source>
</evidence>
<protein>
    <recommendedName>
        <fullName evidence="6">Type 3 secretion system stator protein</fullName>
    </recommendedName>
</protein>
<dbReference type="EMBL" id="CP013251">
    <property type="protein sequence ID" value="AMO57843.1"/>
    <property type="molecule type" value="Genomic_DNA"/>
</dbReference>
<dbReference type="NCBIfam" id="TIGR02499">
    <property type="entry name" value="HrpE_YscL_not"/>
    <property type="match status" value="1"/>
</dbReference>
<evidence type="ECO:0000256" key="3">
    <source>
        <dbReference type="ARBA" id="ARBA00022490"/>
    </source>
</evidence>
<keyword evidence="2" id="KW-0813">Transport</keyword>
<dbReference type="InterPro" id="IPR051472">
    <property type="entry name" value="T3SS_Stator/FliH"/>
</dbReference>
<evidence type="ECO:0000256" key="5">
    <source>
        <dbReference type="ARBA" id="ARBA00024335"/>
    </source>
</evidence>
<feature type="domain" description="Flagellar assembly protein FliH/Type III secretion system HrpE" evidence="7">
    <location>
        <begin position="86"/>
        <end position="193"/>
    </location>
</feature>
<evidence type="ECO:0000256" key="6">
    <source>
        <dbReference type="ARBA" id="ARBA00040494"/>
    </source>
</evidence>
<dbReference type="RefSeq" id="WP_051789931.1">
    <property type="nucleotide sequence ID" value="NZ_CP013251.1"/>
</dbReference>
<gene>
    <name evidence="8" type="primary">yscL</name>
    <name evidence="8" type="ORF">EZMO1_3902</name>
</gene>
<dbReference type="InterPro" id="IPR018035">
    <property type="entry name" value="Flagellar_FliH/T3SS_HrpE"/>
</dbReference>
<evidence type="ECO:0000256" key="2">
    <source>
        <dbReference type="ARBA" id="ARBA00022448"/>
    </source>
</evidence>
<accession>A0A142BGG7</accession>
<keyword evidence="3" id="KW-0963">Cytoplasm</keyword>
<keyword evidence="4" id="KW-0653">Protein transport</keyword>
<dbReference type="PANTHER" id="PTHR34982">
    <property type="entry name" value="YOP PROTEINS TRANSLOCATION PROTEIN L"/>
    <property type="match status" value="1"/>
</dbReference>
<dbReference type="NCBIfam" id="NF005392">
    <property type="entry name" value="PRK06937.1"/>
    <property type="match status" value="1"/>
</dbReference>
<dbReference type="KEGG" id="emp:EZMO1_3902"/>
<reference evidence="8 9" key="1">
    <citation type="journal article" date="2016" name="Front. Microbiol.">
        <title>Genomic Insight into the Host-Endosymbiont Relationship of Endozoicomonas montiporae CL-33(T) with its Coral Host.</title>
        <authorList>
            <person name="Ding J.-Y."/>
            <person name="Shiu J.-H."/>
            <person name="Chen W.-M."/>
            <person name="Chiang Y.-R."/>
            <person name="Tang S.-L."/>
        </authorList>
    </citation>
    <scope>NUCLEOTIDE SEQUENCE [LARGE SCALE GENOMIC DNA]</scope>
    <source>
        <strain evidence="8 9">CL-33</strain>
    </source>
</reference>
<dbReference type="OrthoDB" id="8221108at2"/>
<dbReference type="PANTHER" id="PTHR34982:SF4">
    <property type="entry name" value="TYPE 3 SECRETION SYSTEM STATOR PROTEIN"/>
    <property type="match status" value="1"/>
</dbReference>
<dbReference type="Proteomes" id="UP000071065">
    <property type="component" value="Chromosome"/>
</dbReference>
<organism evidence="8 9">
    <name type="scientific">Endozoicomonas montiporae CL-33</name>
    <dbReference type="NCBI Taxonomy" id="570277"/>
    <lineage>
        <taxon>Bacteria</taxon>
        <taxon>Pseudomonadati</taxon>
        <taxon>Pseudomonadota</taxon>
        <taxon>Gammaproteobacteria</taxon>
        <taxon>Oceanospirillales</taxon>
        <taxon>Endozoicomonadaceae</taxon>
        <taxon>Endozoicomonas</taxon>
    </lineage>
</organism>
<name>A0A142BGG7_9GAMM</name>
<dbReference type="Pfam" id="PF02108">
    <property type="entry name" value="FliH"/>
    <property type="match status" value="1"/>
</dbReference>
<dbReference type="PATRIC" id="fig|570277.3.peg.4198"/>
<dbReference type="STRING" id="570277.EZMO1_3902"/>
<comment type="subcellular location">
    <subcellularLocation>
        <location evidence="1">Cytoplasm</location>
    </subcellularLocation>
</comment>
<evidence type="ECO:0000313" key="9">
    <source>
        <dbReference type="Proteomes" id="UP000071065"/>
    </source>
</evidence>
<evidence type="ECO:0000256" key="1">
    <source>
        <dbReference type="ARBA" id="ARBA00004496"/>
    </source>
</evidence>
<dbReference type="InterPro" id="IPR012842">
    <property type="entry name" value="T3SS_SctL/SctL2"/>
</dbReference>
<proteinExistence type="inferred from homology"/>
<comment type="similarity">
    <text evidence="5">Belongs to the SctL stator family.</text>
</comment>
<dbReference type="AlphaFoldDB" id="A0A142BGG7"/>